<sequence length="193" mass="20101">MDTLTLASELTGRPVVTLGGDLVAEVKDTVFDGLAGRITGFTLNGRGLLAGPLKESLPWSAVHALGRNAVMIPGREALAEPAAVLPPGKDTGGAVVGIRVLTDAGREAGTVRDVVVEPDGKVAGFQIVAADALDHRRRTVFIPRDEALAASGQALVVSDDASRFVAQDLPSFTAQVENFRARRAGHPVGKEHP</sequence>
<accession>A0ABV3K3R0</accession>
<keyword evidence="3" id="KW-1185">Reference proteome</keyword>
<protein>
    <submittedName>
        <fullName evidence="2">PRC-barrel domain-containing protein</fullName>
    </submittedName>
</protein>
<dbReference type="Proteomes" id="UP001552594">
    <property type="component" value="Unassembled WGS sequence"/>
</dbReference>
<dbReference type="SUPFAM" id="SSF50346">
    <property type="entry name" value="PRC-barrel domain"/>
    <property type="match status" value="2"/>
</dbReference>
<dbReference type="Pfam" id="PF05239">
    <property type="entry name" value="PRC"/>
    <property type="match status" value="2"/>
</dbReference>
<dbReference type="EMBL" id="JBFAUK010000023">
    <property type="protein sequence ID" value="MEV5509655.1"/>
    <property type="molecule type" value="Genomic_DNA"/>
</dbReference>
<evidence type="ECO:0000313" key="3">
    <source>
        <dbReference type="Proteomes" id="UP001552594"/>
    </source>
</evidence>
<feature type="domain" description="PRC-barrel" evidence="1">
    <location>
        <begin position="7"/>
        <end position="76"/>
    </location>
</feature>
<evidence type="ECO:0000259" key="1">
    <source>
        <dbReference type="Pfam" id="PF05239"/>
    </source>
</evidence>
<organism evidence="2 3">
    <name type="scientific">Streptomyces orinoci</name>
    <name type="common">Streptoverticillium orinoci</name>
    <dbReference type="NCBI Taxonomy" id="67339"/>
    <lineage>
        <taxon>Bacteria</taxon>
        <taxon>Bacillati</taxon>
        <taxon>Actinomycetota</taxon>
        <taxon>Actinomycetes</taxon>
        <taxon>Kitasatosporales</taxon>
        <taxon>Streptomycetaceae</taxon>
        <taxon>Streptomyces</taxon>
    </lineage>
</organism>
<dbReference type="InterPro" id="IPR011033">
    <property type="entry name" value="PRC_barrel-like_sf"/>
</dbReference>
<name>A0ABV3K3R0_STRON</name>
<gene>
    <name evidence="2" type="ORF">AB0L16_25000</name>
</gene>
<comment type="caution">
    <text evidence="2">The sequence shown here is derived from an EMBL/GenBank/DDBJ whole genome shotgun (WGS) entry which is preliminary data.</text>
</comment>
<reference evidence="2 3" key="1">
    <citation type="submission" date="2024-06" db="EMBL/GenBank/DDBJ databases">
        <title>The Natural Products Discovery Center: Release of the First 8490 Sequenced Strains for Exploring Actinobacteria Biosynthetic Diversity.</title>
        <authorList>
            <person name="Kalkreuter E."/>
            <person name="Kautsar S.A."/>
            <person name="Yang D."/>
            <person name="Bader C.D."/>
            <person name="Teijaro C.N."/>
            <person name="Fluegel L."/>
            <person name="Davis C.M."/>
            <person name="Simpson J.R."/>
            <person name="Lauterbach L."/>
            <person name="Steele A.D."/>
            <person name="Gui C."/>
            <person name="Meng S."/>
            <person name="Li G."/>
            <person name="Viehrig K."/>
            <person name="Ye F."/>
            <person name="Su P."/>
            <person name="Kiefer A.F."/>
            <person name="Nichols A."/>
            <person name="Cepeda A.J."/>
            <person name="Yan W."/>
            <person name="Fan B."/>
            <person name="Jiang Y."/>
            <person name="Adhikari A."/>
            <person name="Zheng C.-J."/>
            <person name="Schuster L."/>
            <person name="Cowan T.M."/>
            <person name="Smanski M.J."/>
            <person name="Chevrette M.G."/>
            <person name="De Carvalho L.P.S."/>
            <person name="Shen B."/>
        </authorList>
    </citation>
    <scope>NUCLEOTIDE SEQUENCE [LARGE SCALE GENOMIC DNA]</scope>
    <source>
        <strain evidence="2 3">NPDC052347</strain>
    </source>
</reference>
<evidence type="ECO:0000313" key="2">
    <source>
        <dbReference type="EMBL" id="MEV5509655.1"/>
    </source>
</evidence>
<feature type="domain" description="PRC-barrel" evidence="1">
    <location>
        <begin position="96"/>
        <end position="156"/>
    </location>
</feature>
<dbReference type="RefSeq" id="WP_109280312.1">
    <property type="nucleotide sequence ID" value="NZ_JBFAUK010000023.1"/>
</dbReference>
<dbReference type="Gene3D" id="2.30.30.240">
    <property type="entry name" value="PRC-barrel domain"/>
    <property type="match status" value="1"/>
</dbReference>
<dbReference type="InterPro" id="IPR027275">
    <property type="entry name" value="PRC-brl_dom"/>
</dbReference>
<proteinExistence type="predicted"/>